<dbReference type="VEuPathDB" id="FungiDB:PAAG_12017"/>
<feature type="region of interest" description="Disordered" evidence="1">
    <location>
        <begin position="1"/>
        <end position="21"/>
    </location>
</feature>
<reference evidence="2 3" key="1">
    <citation type="journal article" date="2011" name="PLoS Genet.">
        <title>Comparative genomic analysis of human fungal pathogens causing paracoccidioidomycosis.</title>
        <authorList>
            <person name="Desjardins C.A."/>
            <person name="Champion M.D."/>
            <person name="Holder J.W."/>
            <person name="Muszewska A."/>
            <person name="Goldberg J."/>
            <person name="Bailao A.M."/>
            <person name="Brigido M.M."/>
            <person name="Ferreira M.E."/>
            <person name="Garcia A.M."/>
            <person name="Grynberg M."/>
            <person name="Gujja S."/>
            <person name="Heiman D.I."/>
            <person name="Henn M.R."/>
            <person name="Kodira C.D."/>
            <person name="Leon-Narvaez H."/>
            <person name="Longo L.V."/>
            <person name="Ma L.J."/>
            <person name="Malavazi I."/>
            <person name="Matsuo A.L."/>
            <person name="Morais F.V."/>
            <person name="Pereira M."/>
            <person name="Rodriguez-Brito S."/>
            <person name="Sakthikumar S."/>
            <person name="Salem-Izacc S.M."/>
            <person name="Sykes S.M."/>
            <person name="Teixeira M.M."/>
            <person name="Vallejo M.C."/>
            <person name="Walter M.E."/>
            <person name="Yandava C."/>
            <person name="Young S."/>
            <person name="Zeng Q."/>
            <person name="Zucker J."/>
            <person name="Felipe M.S."/>
            <person name="Goldman G.H."/>
            <person name="Haas B.J."/>
            <person name="McEwen J.G."/>
            <person name="Nino-Vega G."/>
            <person name="Puccia R."/>
            <person name="San-Blas G."/>
            <person name="Soares C.M."/>
            <person name="Birren B.W."/>
            <person name="Cuomo C.A."/>
        </authorList>
    </citation>
    <scope>NUCLEOTIDE SEQUENCE [LARGE SCALE GENOMIC DNA]</scope>
    <source>
        <strain evidence="3">ATCC MYA-826 / Pb01</strain>
    </source>
</reference>
<evidence type="ECO:0000313" key="3">
    <source>
        <dbReference type="Proteomes" id="UP000002059"/>
    </source>
</evidence>
<proteinExistence type="predicted"/>
<dbReference type="Proteomes" id="UP000002059">
    <property type="component" value="Partially assembled WGS sequence"/>
</dbReference>
<evidence type="ECO:0000313" key="2">
    <source>
        <dbReference type="EMBL" id="KGQ01248.1"/>
    </source>
</evidence>
<organism evidence="2 3">
    <name type="scientific">Paracoccidioides lutzii (strain ATCC MYA-826 / Pb01)</name>
    <name type="common">Paracoccidioides brasiliensis</name>
    <dbReference type="NCBI Taxonomy" id="502779"/>
    <lineage>
        <taxon>Eukaryota</taxon>
        <taxon>Fungi</taxon>
        <taxon>Dikarya</taxon>
        <taxon>Ascomycota</taxon>
        <taxon>Pezizomycotina</taxon>
        <taxon>Eurotiomycetes</taxon>
        <taxon>Eurotiomycetidae</taxon>
        <taxon>Onygenales</taxon>
        <taxon>Ajellomycetaceae</taxon>
        <taxon>Paracoccidioides</taxon>
    </lineage>
</organism>
<gene>
    <name evidence="2" type="ORF">PAAG_12017</name>
</gene>
<dbReference type="EMBL" id="KN294005">
    <property type="protein sequence ID" value="KGQ01248.1"/>
    <property type="molecule type" value="Genomic_DNA"/>
</dbReference>
<feature type="compositionally biased region" description="Polar residues" evidence="1">
    <location>
        <begin position="11"/>
        <end position="21"/>
    </location>
</feature>
<protein>
    <submittedName>
        <fullName evidence="2">Uncharacterized protein</fullName>
    </submittedName>
</protein>
<keyword evidence="3" id="KW-1185">Reference proteome</keyword>
<name>A0A0A2V191_PARBA</name>
<dbReference type="HOGENOM" id="CLU_1069979_0_0_1"/>
<dbReference type="AlphaFoldDB" id="A0A0A2V191"/>
<dbReference type="KEGG" id="pbl:PAAG_12017"/>
<sequence length="260" mass="28598">MSGSDERANDGISNKINGSSYNRGSIGATLSSLCSTPPPPPYQKCRRFPARLRTLGPFSQKERQNASKIHCVTTFFLGALAIIRRYERMYHHNNATLPLSPCNIPIILIFHLHPMHAPTPIQCSRYATDVLGEDLTVDHTRIRSALLQCGCGRAQAHWDCSHPREASRSRIYRQGPDSPYFLWTLRFLVSTTQSLIGWALVVALAPTNLVQKGAPLNSAALKPACHYSHLPAPNQGDPTIHSSFSGLFLVSTGAGKNKKT</sequence>
<accession>A0A0A2V191</accession>
<dbReference type="GeneID" id="26970812"/>
<dbReference type="RefSeq" id="XP_015702790.1">
    <property type="nucleotide sequence ID" value="XM_015847565.1"/>
</dbReference>
<evidence type="ECO:0000256" key="1">
    <source>
        <dbReference type="SAM" id="MobiDB-lite"/>
    </source>
</evidence>